<dbReference type="PANTHER" id="PTHR34721:SF3">
    <property type="entry name" value="ACTIVIN_RECP DOMAIN-CONTAINING PROTEIN-RELATED"/>
    <property type="match status" value="1"/>
</dbReference>
<proteinExistence type="predicted"/>
<reference evidence="3" key="1">
    <citation type="submission" date="2023-06" db="EMBL/GenBank/DDBJ databases">
        <title>Genomic analysis of the entomopathogenic nematode Steinernema hermaphroditum.</title>
        <authorList>
            <person name="Schwarz E.M."/>
            <person name="Heppert J.K."/>
            <person name="Baniya A."/>
            <person name="Schwartz H.T."/>
            <person name="Tan C.-H."/>
            <person name="Antoshechkin I."/>
            <person name="Sternberg P.W."/>
            <person name="Goodrich-Blair H."/>
            <person name="Dillman A.R."/>
        </authorList>
    </citation>
    <scope>NUCLEOTIDE SEQUENCE</scope>
    <source>
        <strain evidence="3">PS9179</strain>
        <tissue evidence="3">Whole animal</tissue>
    </source>
</reference>
<evidence type="ECO:0000313" key="4">
    <source>
        <dbReference type="Proteomes" id="UP001175271"/>
    </source>
</evidence>
<feature type="region of interest" description="Disordered" evidence="1">
    <location>
        <begin position="128"/>
        <end position="161"/>
    </location>
</feature>
<gene>
    <name evidence="3" type="ORF">QR680_014276</name>
</gene>
<accession>A0AA39M3M8</accession>
<keyword evidence="4" id="KW-1185">Reference proteome</keyword>
<evidence type="ECO:0000256" key="1">
    <source>
        <dbReference type="SAM" id="MobiDB-lite"/>
    </source>
</evidence>
<keyword evidence="2" id="KW-0732">Signal</keyword>
<feature type="chain" id="PRO_5041454443" description="Activin types I and II receptor domain-containing protein" evidence="2">
    <location>
        <begin position="19"/>
        <end position="182"/>
    </location>
</feature>
<dbReference type="AlphaFoldDB" id="A0AA39M3M8"/>
<name>A0AA39M3M8_9BILA</name>
<dbReference type="EMBL" id="JAUCMV010000002">
    <property type="protein sequence ID" value="KAK0419702.1"/>
    <property type="molecule type" value="Genomic_DNA"/>
</dbReference>
<protein>
    <recommendedName>
        <fullName evidence="5">Activin types I and II receptor domain-containing protein</fullName>
    </recommendedName>
</protein>
<feature type="signal peptide" evidence="2">
    <location>
        <begin position="1"/>
        <end position="18"/>
    </location>
</feature>
<evidence type="ECO:0000256" key="2">
    <source>
        <dbReference type="SAM" id="SignalP"/>
    </source>
</evidence>
<evidence type="ECO:0008006" key="5">
    <source>
        <dbReference type="Google" id="ProtNLM"/>
    </source>
</evidence>
<dbReference type="Proteomes" id="UP001175271">
    <property type="component" value="Unassembled WGS sequence"/>
</dbReference>
<dbReference type="PANTHER" id="PTHR34721">
    <property type="entry name" value="PROTEIN CBG09734"/>
    <property type="match status" value="1"/>
</dbReference>
<organism evidence="3 4">
    <name type="scientific">Steinernema hermaphroditum</name>
    <dbReference type="NCBI Taxonomy" id="289476"/>
    <lineage>
        <taxon>Eukaryota</taxon>
        <taxon>Metazoa</taxon>
        <taxon>Ecdysozoa</taxon>
        <taxon>Nematoda</taxon>
        <taxon>Chromadorea</taxon>
        <taxon>Rhabditida</taxon>
        <taxon>Tylenchina</taxon>
        <taxon>Panagrolaimomorpha</taxon>
        <taxon>Strongyloidoidea</taxon>
        <taxon>Steinernematidae</taxon>
        <taxon>Steinernema</taxon>
    </lineage>
</organism>
<sequence>MHQASVLLVLLLSATAGALTCFSTIQSDPVFNGQMSMLNVNLGRLLLHNKTCDGNDSRCYSMRLGPLYFSGCHSDIKKGLPFMADFKIPLCDITDLPGKYANCSSTQFDNLGDAEVCCCTKDLCNKPSTTPSSTTTTGTPASTKSHSSTSPATPPATSPNEAPLLTVVPTLITSAVVATLIL</sequence>
<comment type="caution">
    <text evidence="3">The sequence shown here is derived from an EMBL/GenBank/DDBJ whole genome shotgun (WGS) entry which is preliminary data.</text>
</comment>
<feature type="compositionally biased region" description="Low complexity" evidence="1">
    <location>
        <begin position="128"/>
        <end position="151"/>
    </location>
</feature>
<evidence type="ECO:0000313" key="3">
    <source>
        <dbReference type="EMBL" id="KAK0419702.1"/>
    </source>
</evidence>